<keyword evidence="5" id="KW-0574">Periplasm</keyword>
<keyword evidence="4" id="KW-0732">Signal</keyword>
<proteinExistence type="inferred from homology"/>
<name>A0ABU5EB83_9PROT</name>
<keyword evidence="9" id="KW-0966">Cell projection</keyword>
<dbReference type="InterPro" id="IPR001782">
    <property type="entry name" value="Flag_FlgI"/>
</dbReference>
<organism evidence="9 10">
    <name type="scientific">Dongia soli</name>
    <dbReference type="NCBI Taxonomy" id="600628"/>
    <lineage>
        <taxon>Bacteria</taxon>
        <taxon>Pseudomonadati</taxon>
        <taxon>Pseudomonadota</taxon>
        <taxon>Alphaproteobacteria</taxon>
        <taxon>Rhodospirillales</taxon>
        <taxon>Dongiaceae</taxon>
        <taxon>Dongia</taxon>
    </lineage>
</organism>
<evidence type="ECO:0000256" key="3">
    <source>
        <dbReference type="ARBA" id="ARBA00019515"/>
    </source>
</evidence>
<sequence length="363" mass="37558">MAMALPAMTWPQSAQAVSRIKDIATFEGVRENQLVGYGLVVGLNGTGDDLKKKAVFTRESLIGMLDRLGVNARSTDLETKNVAAVMVTATLPPFARQGSNIDITVSSLGDATSLQGGTLLVTPMLGADGEIYAVGQGQVTTGGFSAQGQAESVVKGVPTSGRISNGAVVEREVPFDISALKNLKIALRNPDFTTSRRIADAINGIAGAGTATAIDSGTVELNVGLRGVDPASLITSIEQLPIDPDTPARVVVDETTGVIVIGDNVRISKVAIAQGNLTIRVTETPQVSQPSPFSSTGVTAVVPRTNINVQEGGNQKLEVLQPGVSLEDLVAGLNSLGIGPRDMISILQSIRTAGALQADIVVQ</sequence>
<evidence type="ECO:0000256" key="2">
    <source>
        <dbReference type="ARBA" id="ARBA00004117"/>
    </source>
</evidence>
<comment type="function">
    <text evidence="1 8">Assembles around the rod to form the L-ring and probably protects the motor/basal body from shearing forces during rotation.</text>
</comment>
<dbReference type="Pfam" id="PF02119">
    <property type="entry name" value="FlgI"/>
    <property type="match status" value="1"/>
</dbReference>
<evidence type="ECO:0000313" key="9">
    <source>
        <dbReference type="EMBL" id="MDY0882830.1"/>
    </source>
</evidence>
<reference evidence="9 10" key="1">
    <citation type="journal article" date="2016" name="Antonie Van Leeuwenhoek">
        <title>Dongia soli sp. nov., isolated from soil from Dokdo, Korea.</title>
        <authorList>
            <person name="Kim D.U."/>
            <person name="Lee H."/>
            <person name="Kim H."/>
            <person name="Kim S.G."/>
            <person name="Ka J.O."/>
        </authorList>
    </citation>
    <scope>NUCLEOTIDE SEQUENCE [LARGE SCALE GENOMIC DNA]</scope>
    <source>
        <strain evidence="9 10">D78</strain>
    </source>
</reference>
<accession>A0ABU5EB83</accession>
<dbReference type="PANTHER" id="PTHR30381">
    <property type="entry name" value="FLAGELLAR P-RING PERIPLASMIC PROTEIN FLGI"/>
    <property type="match status" value="1"/>
</dbReference>
<evidence type="ECO:0000313" key="10">
    <source>
        <dbReference type="Proteomes" id="UP001279642"/>
    </source>
</evidence>
<dbReference type="EMBL" id="JAXCLW010000002">
    <property type="protein sequence ID" value="MDY0882830.1"/>
    <property type="molecule type" value="Genomic_DNA"/>
</dbReference>
<dbReference type="NCBIfam" id="NF003676">
    <property type="entry name" value="PRK05303.1"/>
    <property type="match status" value="1"/>
</dbReference>
<comment type="subcellular location">
    <subcellularLocation>
        <location evidence="2 8">Bacterial flagellum basal body</location>
    </subcellularLocation>
</comment>
<keyword evidence="9" id="KW-0282">Flagellum</keyword>
<comment type="subunit">
    <text evidence="8">The basal body constitutes a major portion of the flagellar organelle and consists of four rings (L,P,S, and M) mounted on a central rod.</text>
</comment>
<dbReference type="RefSeq" id="WP_320508647.1">
    <property type="nucleotide sequence ID" value="NZ_JAXCLW010000002.1"/>
</dbReference>
<evidence type="ECO:0000256" key="4">
    <source>
        <dbReference type="ARBA" id="ARBA00022729"/>
    </source>
</evidence>
<dbReference type="HAMAP" id="MF_00416">
    <property type="entry name" value="FlgI"/>
    <property type="match status" value="1"/>
</dbReference>
<evidence type="ECO:0000256" key="6">
    <source>
        <dbReference type="ARBA" id="ARBA00023143"/>
    </source>
</evidence>
<dbReference type="Proteomes" id="UP001279642">
    <property type="component" value="Unassembled WGS sequence"/>
</dbReference>
<evidence type="ECO:0000256" key="5">
    <source>
        <dbReference type="ARBA" id="ARBA00022764"/>
    </source>
</evidence>
<dbReference type="PANTHER" id="PTHR30381:SF0">
    <property type="entry name" value="FLAGELLAR P-RING PROTEIN"/>
    <property type="match status" value="1"/>
</dbReference>
<evidence type="ECO:0000256" key="7">
    <source>
        <dbReference type="ARBA" id="ARBA00032344"/>
    </source>
</evidence>
<keyword evidence="9" id="KW-0969">Cilium</keyword>
<gene>
    <name evidence="8" type="primary">flgI</name>
    <name evidence="9" type="ORF">SMD27_08245</name>
</gene>
<keyword evidence="6 8" id="KW-0975">Bacterial flagellum</keyword>
<dbReference type="PRINTS" id="PR01010">
    <property type="entry name" value="FLGPRINGFLGI"/>
</dbReference>
<evidence type="ECO:0000256" key="8">
    <source>
        <dbReference type="HAMAP-Rule" id="MF_00416"/>
    </source>
</evidence>
<evidence type="ECO:0000256" key="1">
    <source>
        <dbReference type="ARBA" id="ARBA00002591"/>
    </source>
</evidence>
<keyword evidence="10" id="KW-1185">Reference proteome</keyword>
<comment type="similarity">
    <text evidence="8">Belongs to the FlgI family.</text>
</comment>
<comment type="caution">
    <text evidence="9">The sequence shown here is derived from an EMBL/GenBank/DDBJ whole genome shotgun (WGS) entry which is preliminary data.</text>
</comment>
<protein>
    <recommendedName>
        <fullName evidence="3 8">Flagellar P-ring protein</fullName>
    </recommendedName>
    <alternativeName>
        <fullName evidence="7 8">Basal body P-ring protein</fullName>
    </alternativeName>
</protein>